<dbReference type="GO" id="GO:0008713">
    <property type="term" value="F:ADP-heptose-lipopolysaccharide heptosyltransferase activity"/>
    <property type="evidence" value="ECO:0007669"/>
    <property type="project" value="TreeGrafter"/>
</dbReference>
<reference evidence="4" key="2">
    <citation type="submission" date="2020-09" db="EMBL/GenBank/DDBJ databases">
        <authorList>
            <person name="Sun Q."/>
            <person name="Zhou Y."/>
        </authorList>
    </citation>
    <scope>NUCLEOTIDE SEQUENCE</scope>
    <source>
        <strain evidence="4">CGMCC 4.7308</strain>
    </source>
</reference>
<dbReference type="GO" id="GO:0005829">
    <property type="term" value="C:cytosol"/>
    <property type="evidence" value="ECO:0007669"/>
    <property type="project" value="TreeGrafter"/>
</dbReference>
<feature type="compositionally biased region" description="Gly residues" evidence="3">
    <location>
        <begin position="14"/>
        <end position="31"/>
    </location>
</feature>
<keyword evidence="2 4" id="KW-0808">Transferase</keyword>
<dbReference type="InterPro" id="IPR051199">
    <property type="entry name" value="LPS_LOS_Heptosyltrfase"/>
</dbReference>
<evidence type="ECO:0000256" key="1">
    <source>
        <dbReference type="ARBA" id="ARBA00022676"/>
    </source>
</evidence>
<evidence type="ECO:0000313" key="4">
    <source>
        <dbReference type="EMBL" id="GGM08192.1"/>
    </source>
</evidence>
<dbReference type="Pfam" id="PF01075">
    <property type="entry name" value="Glyco_transf_9"/>
    <property type="match status" value="1"/>
</dbReference>
<feature type="region of interest" description="Disordered" evidence="3">
    <location>
        <begin position="1"/>
        <end position="31"/>
    </location>
</feature>
<accession>A0A917T3V5</accession>
<dbReference type="GO" id="GO:0009244">
    <property type="term" value="P:lipopolysaccharide core region biosynthetic process"/>
    <property type="evidence" value="ECO:0007669"/>
    <property type="project" value="TreeGrafter"/>
</dbReference>
<comment type="caution">
    <text evidence="4">The sequence shown here is derived from an EMBL/GenBank/DDBJ whole genome shotgun (WGS) entry which is preliminary data.</text>
</comment>
<reference evidence="4" key="1">
    <citation type="journal article" date="2014" name="Int. J. Syst. Evol. Microbiol.">
        <title>Complete genome sequence of Corynebacterium casei LMG S-19264T (=DSM 44701T), isolated from a smear-ripened cheese.</title>
        <authorList>
            <consortium name="US DOE Joint Genome Institute (JGI-PGF)"/>
            <person name="Walter F."/>
            <person name="Albersmeier A."/>
            <person name="Kalinowski J."/>
            <person name="Ruckert C."/>
        </authorList>
    </citation>
    <scope>NUCLEOTIDE SEQUENCE</scope>
    <source>
        <strain evidence="4">CGMCC 4.7308</strain>
    </source>
</reference>
<evidence type="ECO:0000256" key="2">
    <source>
        <dbReference type="ARBA" id="ARBA00022679"/>
    </source>
</evidence>
<dbReference type="InterPro" id="IPR002201">
    <property type="entry name" value="Glyco_trans_9"/>
</dbReference>
<organism evidence="4 5">
    <name type="scientific">Nakamurella endophytica</name>
    <dbReference type="NCBI Taxonomy" id="1748367"/>
    <lineage>
        <taxon>Bacteria</taxon>
        <taxon>Bacillati</taxon>
        <taxon>Actinomycetota</taxon>
        <taxon>Actinomycetes</taxon>
        <taxon>Nakamurellales</taxon>
        <taxon>Nakamurellaceae</taxon>
        <taxon>Nakamurella</taxon>
    </lineage>
</organism>
<dbReference type="SUPFAM" id="SSF53756">
    <property type="entry name" value="UDP-Glycosyltransferase/glycogen phosphorylase"/>
    <property type="match status" value="1"/>
</dbReference>
<sequence>MSGGIGGLTDMPGPGAGGIGSRGDDGPTGGRALGPGDVLVLRALGLGDALAGVAALRGVRRAWPDRRIVLAGPAHLGRWLQGYGLVDAVLPAHDLEPLALPPGGGHVGVDLHGRGPASHAVVAATRPERLVSWASPEAGYPDGPVWRRDEHEVDRWCRLVTWAGGPCGRDDLRLPNPAAPGDAVVVHPGAAFGSRRWPPDRWRAVVTALAGAGHPVLVTGSAAERDLCAAVAGTAPAGGPVGGSAAVDRGEVRDLSGRLSVPELAEVVGAARLVACGDTGVAHIATALGVPSVLLFGPIPPAWWGPAVDPELHTVLYRGDPAAPGDPHGSAVDPALARITVDEVLDAVDAQLGAPVAGR</sequence>
<proteinExistence type="predicted"/>
<dbReference type="PANTHER" id="PTHR30160">
    <property type="entry name" value="TETRAACYLDISACCHARIDE 4'-KINASE-RELATED"/>
    <property type="match status" value="1"/>
</dbReference>
<name>A0A917T3V5_9ACTN</name>
<dbReference type="AlphaFoldDB" id="A0A917T3V5"/>
<dbReference type="EMBL" id="BMNA01000006">
    <property type="protein sequence ID" value="GGM08192.1"/>
    <property type="molecule type" value="Genomic_DNA"/>
</dbReference>
<protein>
    <submittedName>
        <fullName evidence="4">Glycosyl transferase</fullName>
    </submittedName>
</protein>
<gene>
    <name evidence="4" type="ORF">GCM10011594_30210</name>
</gene>
<dbReference type="PANTHER" id="PTHR30160:SF1">
    <property type="entry name" value="LIPOPOLYSACCHARIDE 1,2-N-ACETYLGLUCOSAMINETRANSFERASE-RELATED"/>
    <property type="match status" value="1"/>
</dbReference>
<evidence type="ECO:0000313" key="5">
    <source>
        <dbReference type="Proteomes" id="UP000655208"/>
    </source>
</evidence>
<keyword evidence="1" id="KW-0328">Glycosyltransferase</keyword>
<evidence type="ECO:0000256" key="3">
    <source>
        <dbReference type="SAM" id="MobiDB-lite"/>
    </source>
</evidence>
<dbReference type="Proteomes" id="UP000655208">
    <property type="component" value="Unassembled WGS sequence"/>
</dbReference>
<dbReference type="Gene3D" id="3.40.50.2000">
    <property type="entry name" value="Glycogen Phosphorylase B"/>
    <property type="match status" value="2"/>
</dbReference>
<keyword evidence="5" id="KW-1185">Reference proteome</keyword>
<dbReference type="CDD" id="cd03789">
    <property type="entry name" value="GT9_LPS_heptosyltransferase"/>
    <property type="match status" value="1"/>
</dbReference>